<dbReference type="InterPro" id="IPR036116">
    <property type="entry name" value="FN3_sf"/>
</dbReference>
<dbReference type="SUPFAM" id="SSF49265">
    <property type="entry name" value="Fibronectin type III"/>
    <property type="match status" value="1"/>
</dbReference>
<dbReference type="OMA" id="FTHILCS"/>
<proteinExistence type="predicted"/>
<sequence>MASKDAFESFLVIVVDSGKLLDPQEFLLPGSQRQLTLRGLITGIGYEVLLYGLIHGRQTRPLSIVALTGTSVHLWLVEDHNHTVWPHACLYTCLYLPLVYKDKHRIIDLRCTHLYLF</sequence>
<reference evidence="1" key="1">
    <citation type="submission" date="2025-08" db="UniProtKB">
        <authorList>
            <consortium name="Ensembl"/>
        </authorList>
    </citation>
    <scope>IDENTIFICATION</scope>
</reference>
<evidence type="ECO:0000313" key="1">
    <source>
        <dbReference type="Ensembl" id="ENSPTXP00000011142.1"/>
    </source>
</evidence>
<dbReference type="GeneTree" id="ENSGT01030000235246"/>
<dbReference type="Proteomes" id="UP000472273">
    <property type="component" value="Unplaced"/>
</dbReference>
<organism evidence="1 2">
    <name type="scientific">Pseudonaja textilis</name>
    <name type="common">Eastern brown snake</name>
    <dbReference type="NCBI Taxonomy" id="8673"/>
    <lineage>
        <taxon>Eukaryota</taxon>
        <taxon>Metazoa</taxon>
        <taxon>Chordata</taxon>
        <taxon>Craniata</taxon>
        <taxon>Vertebrata</taxon>
        <taxon>Euteleostomi</taxon>
        <taxon>Lepidosauria</taxon>
        <taxon>Squamata</taxon>
        <taxon>Bifurcata</taxon>
        <taxon>Unidentata</taxon>
        <taxon>Episquamata</taxon>
        <taxon>Toxicofera</taxon>
        <taxon>Serpentes</taxon>
        <taxon>Colubroidea</taxon>
        <taxon>Elapidae</taxon>
        <taxon>Hydrophiinae</taxon>
        <taxon>Pseudonaja</taxon>
    </lineage>
</organism>
<accession>A0A670YHD9</accession>
<protein>
    <submittedName>
        <fullName evidence="1">Uncharacterized protein</fullName>
    </submittedName>
</protein>
<evidence type="ECO:0000313" key="2">
    <source>
        <dbReference type="Proteomes" id="UP000472273"/>
    </source>
</evidence>
<dbReference type="AlphaFoldDB" id="A0A670YHD9"/>
<dbReference type="Gene3D" id="2.60.40.10">
    <property type="entry name" value="Immunoglobulins"/>
    <property type="match status" value="1"/>
</dbReference>
<name>A0A670YHD9_PSETE</name>
<dbReference type="Ensembl" id="ENSPTXT00000011504.1">
    <property type="protein sequence ID" value="ENSPTXP00000011142.1"/>
    <property type="gene ID" value="ENSPTXG00000007872.1"/>
</dbReference>
<reference evidence="1" key="2">
    <citation type="submission" date="2025-09" db="UniProtKB">
        <authorList>
            <consortium name="Ensembl"/>
        </authorList>
    </citation>
    <scope>IDENTIFICATION</scope>
</reference>
<keyword evidence="2" id="KW-1185">Reference proteome</keyword>
<dbReference type="InterPro" id="IPR013783">
    <property type="entry name" value="Ig-like_fold"/>
</dbReference>